<dbReference type="AlphaFoldDB" id="A0A423X3G8"/>
<name>A0A423X3G8_9PEZI</name>
<gene>
    <name evidence="2" type="ORF">VMCG_01785</name>
</gene>
<comment type="caution">
    <text evidence="2">The sequence shown here is derived from an EMBL/GenBank/DDBJ whole genome shotgun (WGS) entry which is preliminary data.</text>
</comment>
<sequence>MDPDENQASASPRNRTMALWLYHSTTLMVHESTIMRPQVRAEPAIPRYEVYQRCLNSTKAWLDVFFSVPLDMYTCLPCSIYCQLFYVVGCLRKITTIRDTAWDPSAARGIVDLVPTLDRIIHTFEQLNASAMAGSARHQEDEVLNFGLKKFHAFKMAWQSDPSEAASSSKDRGGGGGAFPQASMPVNGTDAEGSYNPTLPMEYFGFNMLPSLLDDDSWL</sequence>
<reference evidence="2 3" key="1">
    <citation type="submission" date="2015-09" db="EMBL/GenBank/DDBJ databases">
        <title>Host preference determinants of Valsa canker pathogens revealed by comparative genomics.</title>
        <authorList>
            <person name="Yin Z."/>
            <person name="Huang L."/>
        </authorList>
    </citation>
    <scope>NUCLEOTIDE SEQUENCE [LARGE SCALE GENOMIC DNA]</scope>
    <source>
        <strain evidence="2 3">03-1</strain>
    </source>
</reference>
<dbReference type="STRING" id="356882.A0A423X3G8"/>
<dbReference type="OrthoDB" id="1600564at2759"/>
<proteinExistence type="predicted"/>
<dbReference type="Proteomes" id="UP000283895">
    <property type="component" value="Unassembled WGS sequence"/>
</dbReference>
<evidence type="ECO:0000313" key="2">
    <source>
        <dbReference type="EMBL" id="ROW10336.1"/>
    </source>
</evidence>
<evidence type="ECO:0000313" key="3">
    <source>
        <dbReference type="Proteomes" id="UP000283895"/>
    </source>
</evidence>
<protein>
    <recommendedName>
        <fullName evidence="4">Transcription factor domain-containing protein</fullName>
    </recommendedName>
</protein>
<evidence type="ECO:0000256" key="1">
    <source>
        <dbReference type="SAM" id="MobiDB-lite"/>
    </source>
</evidence>
<feature type="region of interest" description="Disordered" evidence="1">
    <location>
        <begin position="163"/>
        <end position="191"/>
    </location>
</feature>
<organism evidence="2 3">
    <name type="scientific">Cytospora schulzeri</name>
    <dbReference type="NCBI Taxonomy" id="448051"/>
    <lineage>
        <taxon>Eukaryota</taxon>
        <taxon>Fungi</taxon>
        <taxon>Dikarya</taxon>
        <taxon>Ascomycota</taxon>
        <taxon>Pezizomycotina</taxon>
        <taxon>Sordariomycetes</taxon>
        <taxon>Sordariomycetidae</taxon>
        <taxon>Diaporthales</taxon>
        <taxon>Cytosporaceae</taxon>
        <taxon>Cytospora</taxon>
    </lineage>
</organism>
<dbReference type="EMBL" id="LKEA01000003">
    <property type="protein sequence ID" value="ROW10336.1"/>
    <property type="molecule type" value="Genomic_DNA"/>
</dbReference>
<evidence type="ECO:0008006" key="4">
    <source>
        <dbReference type="Google" id="ProtNLM"/>
    </source>
</evidence>
<keyword evidence="3" id="KW-1185">Reference proteome</keyword>
<accession>A0A423X3G8</accession>